<dbReference type="eggNOG" id="arCOG04231">
    <property type="taxonomic scope" value="Archaea"/>
</dbReference>
<dbReference type="STRING" id="304371.MCP_0087"/>
<reference evidence="2 3" key="1">
    <citation type="journal article" date="2007" name="Appl. Environ. Microbiol.">
        <title>Isolation of key methanogens for global methane emission from rice paddy fields: a novel isolate affiliated with the clone cluster rice cluster I.</title>
        <authorList>
            <person name="Sakai S."/>
            <person name="Imachi H."/>
            <person name="Sekiguchi Y."/>
            <person name="Ohashi A."/>
            <person name="Harada H."/>
            <person name="Kamagata Y."/>
        </authorList>
    </citation>
    <scope>NUCLEOTIDE SEQUENCE [LARGE SCALE GENOMIC DNA]</scope>
    <source>
        <strain evidence="3">DSM 17711 / JCM 13418 / NBRC 101707 / SANAE</strain>
    </source>
</reference>
<evidence type="ECO:0000313" key="3">
    <source>
        <dbReference type="Proteomes" id="UP000001882"/>
    </source>
</evidence>
<name>D1YUN7_METPS</name>
<dbReference type="PANTHER" id="PTHR23419:SF8">
    <property type="entry name" value="FI09726P"/>
    <property type="match status" value="1"/>
</dbReference>
<dbReference type="GeneID" id="8680250"/>
<dbReference type="Proteomes" id="UP000001882">
    <property type="component" value="Chromosome"/>
</dbReference>
<gene>
    <name evidence="2" type="ordered locus">MCP_0087</name>
</gene>
<evidence type="ECO:0000313" key="2">
    <source>
        <dbReference type="EMBL" id="BAI60159.1"/>
    </source>
</evidence>
<dbReference type="Pfam" id="PF03091">
    <property type="entry name" value="CutA1"/>
    <property type="match status" value="1"/>
</dbReference>
<dbReference type="RefSeq" id="WP_012898839.1">
    <property type="nucleotide sequence ID" value="NC_013665.1"/>
</dbReference>
<dbReference type="InterPro" id="IPR015867">
    <property type="entry name" value="N-reg_PII/ATP_PRibTrfase_C"/>
</dbReference>
<protein>
    <submittedName>
        <fullName evidence="2">CutA homolog</fullName>
    </submittedName>
</protein>
<dbReference type="OrthoDB" id="8015at2157"/>
<evidence type="ECO:0000256" key="1">
    <source>
        <dbReference type="ARBA" id="ARBA00010169"/>
    </source>
</evidence>
<comment type="similarity">
    <text evidence="1">Belongs to the CutA family.</text>
</comment>
<dbReference type="KEGG" id="mpd:MCP_0087"/>
<accession>D1YUN7</accession>
<organism evidence="2 3">
    <name type="scientific">Methanocella paludicola (strain DSM 17711 / JCM 13418 / NBRC 101707 / SANAE)</name>
    <dbReference type="NCBI Taxonomy" id="304371"/>
    <lineage>
        <taxon>Archaea</taxon>
        <taxon>Methanobacteriati</taxon>
        <taxon>Methanobacteriota</taxon>
        <taxon>Stenosarchaea group</taxon>
        <taxon>Methanomicrobia</taxon>
        <taxon>Methanocellales</taxon>
        <taxon>Methanocellaceae</taxon>
        <taxon>Methanocella</taxon>
    </lineage>
</organism>
<keyword evidence="3" id="KW-1185">Reference proteome</keyword>
<proteinExistence type="inferred from homology"/>
<dbReference type="InParanoid" id="D1YUN7"/>
<dbReference type="EMBL" id="AP011532">
    <property type="protein sequence ID" value="BAI60159.1"/>
    <property type="molecule type" value="Genomic_DNA"/>
</dbReference>
<reference evidence="2 3" key="2">
    <citation type="journal article" date="2008" name="Int. J. Syst. Evol. Microbiol.">
        <title>Methanocella paludicola gen. nov., sp. nov., a methane-producing archaeon, the first isolate of the lineage 'Rice Cluster I', and proposal of the new archaeal order Methanocellales ord. nov.</title>
        <authorList>
            <person name="Sakai S."/>
            <person name="Imachi H."/>
            <person name="Hanada S."/>
            <person name="Ohashi A."/>
            <person name="Harada H."/>
            <person name="Kamagata Y."/>
        </authorList>
    </citation>
    <scope>NUCLEOTIDE SEQUENCE [LARGE SCALE GENOMIC DNA]</scope>
    <source>
        <strain evidence="3">DSM 17711 / JCM 13418 / NBRC 101707 / SANAE</strain>
    </source>
</reference>
<dbReference type="SUPFAM" id="SSF54913">
    <property type="entry name" value="GlnB-like"/>
    <property type="match status" value="1"/>
</dbReference>
<dbReference type="InterPro" id="IPR004323">
    <property type="entry name" value="Ion_tolerance_CutA"/>
</dbReference>
<sequence>MFSVVYIISRDMEEAGRIADVLVAERLVACVNFGIISSVYRWEGRIQRDTEVSMLCKTTTERVLDVIKRVKEIHSYELPCITSWKLEDGYGPYLEWVKAETEKGR</sequence>
<dbReference type="PANTHER" id="PTHR23419">
    <property type="entry name" value="DIVALENT CATION TOLERANCE CUTA-RELATED"/>
    <property type="match status" value="1"/>
</dbReference>
<dbReference type="GO" id="GO:0005507">
    <property type="term" value="F:copper ion binding"/>
    <property type="evidence" value="ECO:0007669"/>
    <property type="project" value="TreeGrafter"/>
</dbReference>
<reference evidence="3" key="3">
    <citation type="journal article" date="2011" name="PLoS ONE">
        <title>Genome sequence of a mesophilic hydrogenotrophic methanogen Methanocella paludicola, the first cultivated representative of the order Methanocellales.</title>
        <authorList>
            <person name="Sakai S."/>
            <person name="Takaki Y."/>
            <person name="Shimamura S."/>
            <person name="Sekine M."/>
            <person name="Tajima T."/>
            <person name="Kosugi H."/>
            <person name="Ichikawa N."/>
            <person name="Tasumi E."/>
            <person name="Hiraki A.T."/>
            <person name="Shimizu A."/>
            <person name="Kato Y."/>
            <person name="Nishiko R."/>
            <person name="Mori K."/>
            <person name="Fujita N."/>
            <person name="Imachi H."/>
            <person name="Takai K."/>
        </authorList>
    </citation>
    <scope>NUCLEOTIDE SEQUENCE [LARGE SCALE GENOMIC DNA]</scope>
    <source>
        <strain evidence="3">DSM 17711 / JCM 13418 / NBRC 101707 / SANAE</strain>
    </source>
</reference>
<dbReference type="AlphaFoldDB" id="D1YUN7"/>
<dbReference type="GO" id="GO:0010038">
    <property type="term" value="P:response to metal ion"/>
    <property type="evidence" value="ECO:0007669"/>
    <property type="project" value="InterPro"/>
</dbReference>
<dbReference type="InterPro" id="IPR011322">
    <property type="entry name" value="N-reg_PII-like_a/b"/>
</dbReference>
<dbReference type="Gene3D" id="3.30.70.120">
    <property type="match status" value="1"/>
</dbReference>